<sequence>MGKRSRRRGGEDLPSIPDAEYTLALADGGSIQLRCVMSLKTREQYAKAASGLHDRPGAAREDAWQRSVEFLFERLVNGWTVAGVEYREQKELLMRFRVASSEERAAVRTAMREHLAEWFPDMEAP</sequence>
<gene>
    <name evidence="1" type="ORF">UFOPK3444_00399</name>
</gene>
<dbReference type="EMBL" id="CAFBLU010000004">
    <property type="protein sequence ID" value="CAB4864993.1"/>
    <property type="molecule type" value="Genomic_DNA"/>
</dbReference>
<name>A0A6J7DCV3_9ZZZZ</name>
<evidence type="ECO:0000313" key="1">
    <source>
        <dbReference type="EMBL" id="CAB4864993.1"/>
    </source>
</evidence>
<dbReference type="AlphaFoldDB" id="A0A6J7DCV3"/>
<protein>
    <submittedName>
        <fullName evidence="1">Unannotated protein</fullName>
    </submittedName>
</protein>
<proteinExistence type="predicted"/>
<organism evidence="1">
    <name type="scientific">freshwater metagenome</name>
    <dbReference type="NCBI Taxonomy" id="449393"/>
    <lineage>
        <taxon>unclassified sequences</taxon>
        <taxon>metagenomes</taxon>
        <taxon>ecological metagenomes</taxon>
    </lineage>
</organism>
<reference evidence="1" key="1">
    <citation type="submission" date="2020-05" db="EMBL/GenBank/DDBJ databases">
        <authorList>
            <person name="Chiriac C."/>
            <person name="Salcher M."/>
            <person name="Ghai R."/>
            <person name="Kavagutti S V."/>
        </authorList>
    </citation>
    <scope>NUCLEOTIDE SEQUENCE</scope>
</reference>
<accession>A0A6J7DCV3</accession>